<dbReference type="InterPro" id="IPR043144">
    <property type="entry name" value="Mal/L-sulf/L-lact_DH-like_ah"/>
</dbReference>
<keyword evidence="4" id="KW-1185">Reference proteome</keyword>
<dbReference type="AlphaFoldDB" id="A0A1G8EAN6"/>
<dbReference type="EMBL" id="FNDU01000002">
    <property type="protein sequence ID" value="SDH67002.1"/>
    <property type="molecule type" value="Genomic_DNA"/>
</dbReference>
<keyword evidence="2" id="KW-0560">Oxidoreductase</keyword>
<dbReference type="InterPro" id="IPR043143">
    <property type="entry name" value="Mal/L-sulf/L-lact_DH-like_NADP"/>
</dbReference>
<dbReference type="InterPro" id="IPR036111">
    <property type="entry name" value="Mal/L-sulfo/L-lacto_DH-like_sf"/>
</dbReference>
<dbReference type="GO" id="GO:0016491">
    <property type="term" value="F:oxidoreductase activity"/>
    <property type="evidence" value="ECO:0007669"/>
    <property type="project" value="UniProtKB-KW"/>
</dbReference>
<dbReference type="RefSeq" id="WP_091581127.1">
    <property type="nucleotide sequence ID" value="NZ_FNDU01000002.1"/>
</dbReference>
<dbReference type="PANTHER" id="PTHR11091:SF0">
    <property type="entry name" value="MALATE DEHYDROGENASE"/>
    <property type="match status" value="1"/>
</dbReference>
<dbReference type="STRING" id="930129.SAMN05216352_102143"/>
<evidence type="ECO:0000256" key="1">
    <source>
        <dbReference type="ARBA" id="ARBA00006056"/>
    </source>
</evidence>
<dbReference type="SUPFAM" id="SSF89733">
    <property type="entry name" value="L-sulfolactate dehydrogenase-like"/>
    <property type="match status" value="1"/>
</dbReference>
<dbReference type="Pfam" id="PF02615">
    <property type="entry name" value="Ldh_2"/>
    <property type="match status" value="1"/>
</dbReference>
<dbReference type="OrthoDB" id="9769447at2"/>
<evidence type="ECO:0000256" key="2">
    <source>
        <dbReference type="ARBA" id="ARBA00023002"/>
    </source>
</evidence>
<evidence type="ECO:0000313" key="3">
    <source>
        <dbReference type="EMBL" id="SDH67002.1"/>
    </source>
</evidence>
<dbReference type="Proteomes" id="UP000199017">
    <property type="component" value="Unassembled WGS sequence"/>
</dbReference>
<sequence length="336" mass="36416">MAQVVVQAEELKELVIHKLTAANLQEDHAKVVADVLVHADLRGVHSHGVLRTEHYIKRLSEGGIKPNNSFKVESKGRAGALFDGDHGMGHVITKEAMDHAISLSKENGIGMVGIINSSHCGALSYFAEHAANQNTVSMIVTQTDRAVVPFGGAESYFGTNPLAYGFPAKKHRPIILDMATSNVALGKVLHAREKGQSIPENWGVDQEGVPVTDPSQVKSLLPVGGPKGYGLALMVDVLSGVLTGSAFGPSITTMYGDYNKYRKLGHMIITIDPGLFINTDEFLTGIDSMIDELHELEPAKNFNKVLVPGEPEQLKEEEYLKNGIPVEQSIFNFLNQ</sequence>
<dbReference type="NCBIfam" id="NF011599">
    <property type="entry name" value="PRK15025.1"/>
    <property type="match status" value="1"/>
</dbReference>
<protein>
    <submittedName>
        <fullName evidence="3">Ureidoglycolate dehydrogenase (NAD+)</fullName>
    </submittedName>
</protein>
<organism evidence="3 4">
    <name type="scientific">Alteribacillus bidgolensis</name>
    <dbReference type="NCBI Taxonomy" id="930129"/>
    <lineage>
        <taxon>Bacteria</taxon>
        <taxon>Bacillati</taxon>
        <taxon>Bacillota</taxon>
        <taxon>Bacilli</taxon>
        <taxon>Bacillales</taxon>
        <taxon>Bacillaceae</taxon>
        <taxon>Alteribacillus</taxon>
    </lineage>
</organism>
<dbReference type="Gene3D" id="1.10.1530.10">
    <property type="match status" value="1"/>
</dbReference>
<dbReference type="PANTHER" id="PTHR11091">
    <property type="entry name" value="OXIDOREDUCTASE-RELATED"/>
    <property type="match status" value="1"/>
</dbReference>
<dbReference type="Gene3D" id="3.30.1370.60">
    <property type="entry name" value="Hypothetical oxidoreductase yiak, domain 2"/>
    <property type="match status" value="1"/>
</dbReference>
<accession>A0A1G8EAN6</accession>
<name>A0A1G8EAN6_9BACI</name>
<gene>
    <name evidence="3" type="ORF">SAMN05216352_102143</name>
</gene>
<evidence type="ECO:0000313" key="4">
    <source>
        <dbReference type="Proteomes" id="UP000199017"/>
    </source>
</evidence>
<proteinExistence type="inferred from homology"/>
<dbReference type="InterPro" id="IPR003767">
    <property type="entry name" value="Malate/L-lactate_DH-like"/>
</dbReference>
<comment type="similarity">
    <text evidence="1">Belongs to the LDH2/MDH2 oxidoreductase family.</text>
</comment>
<reference evidence="3 4" key="1">
    <citation type="submission" date="2016-10" db="EMBL/GenBank/DDBJ databases">
        <authorList>
            <person name="de Groot N.N."/>
        </authorList>
    </citation>
    <scope>NUCLEOTIDE SEQUENCE [LARGE SCALE GENOMIC DNA]</scope>
    <source>
        <strain evidence="4">P4B,CCM 7963,CECT 7998,DSM 25260,IBRC-M 10614,KCTC 13821</strain>
    </source>
</reference>